<evidence type="ECO:0000313" key="1">
    <source>
        <dbReference type="EMBL" id="CAL1264164.1"/>
    </source>
</evidence>
<dbReference type="Proteomes" id="UP001497382">
    <property type="component" value="Unassembled WGS sequence"/>
</dbReference>
<sequence>MVKLENKEMELFVEILTEVKTTIKDDDVDSFKVLIALVNHVTKALNCKTVRQYQQNACTNLGNVNLVCLASKSAAVKVLLHLLSDESSICSLPHLTKRSNLLPEEEDEECHNAVYYAIRSNKIEVLEILIGKWLDDYFKENSDGLYDILSEAFKDLMVRNVYVSEDMRVYIKKKLVDLRFFNETSPKKNRGSLSDTKNLKDVTLLRIDFVLNSITYLRKRFWNKEPNEQFLLSSKYIAKYIHMLESSMIFKDRLPWKEINFCLIIFIRSCQSCFKQYPLYHFVLNKHKLLKHLKKFAKILNKLKDKIHV</sequence>
<feature type="non-terminal residue" evidence="1">
    <location>
        <position position="309"/>
    </location>
</feature>
<accession>A0AAV1YYQ4</accession>
<comment type="caution">
    <text evidence="1">The sequence shown here is derived from an EMBL/GenBank/DDBJ whole genome shotgun (WGS) entry which is preliminary data.</text>
</comment>
<protein>
    <submittedName>
        <fullName evidence="1">Uncharacterized protein</fullName>
    </submittedName>
</protein>
<organism evidence="1 2">
    <name type="scientific">Larinioides sclopetarius</name>
    <dbReference type="NCBI Taxonomy" id="280406"/>
    <lineage>
        <taxon>Eukaryota</taxon>
        <taxon>Metazoa</taxon>
        <taxon>Ecdysozoa</taxon>
        <taxon>Arthropoda</taxon>
        <taxon>Chelicerata</taxon>
        <taxon>Arachnida</taxon>
        <taxon>Araneae</taxon>
        <taxon>Araneomorphae</taxon>
        <taxon>Entelegynae</taxon>
        <taxon>Araneoidea</taxon>
        <taxon>Araneidae</taxon>
        <taxon>Larinioides</taxon>
    </lineage>
</organism>
<name>A0AAV1YYQ4_9ARAC</name>
<evidence type="ECO:0000313" key="2">
    <source>
        <dbReference type="Proteomes" id="UP001497382"/>
    </source>
</evidence>
<reference evidence="1 2" key="1">
    <citation type="submission" date="2024-04" db="EMBL/GenBank/DDBJ databases">
        <authorList>
            <person name="Rising A."/>
            <person name="Reimegard J."/>
            <person name="Sonavane S."/>
            <person name="Akerstrom W."/>
            <person name="Nylinder S."/>
            <person name="Hedman E."/>
            <person name="Kallberg Y."/>
        </authorList>
    </citation>
    <scope>NUCLEOTIDE SEQUENCE [LARGE SCALE GENOMIC DNA]</scope>
</reference>
<dbReference type="AlphaFoldDB" id="A0AAV1YYQ4"/>
<proteinExistence type="predicted"/>
<keyword evidence="2" id="KW-1185">Reference proteome</keyword>
<gene>
    <name evidence="1" type="ORF">LARSCL_LOCUS1865</name>
</gene>
<dbReference type="EMBL" id="CAXIEN010000011">
    <property type="protein sequence ID" value="CAL1264164.1"/>
    <property type="molecule type" value="Genomic_DNA"/>
</dbReference>